<organism evidence="1 2">
    <name type="scientific">Diphasiastrum complanatum</name>
    <name type="common">Issler's clubmoss</name>
    <name type="synonym">Lycopodium complanatum</name>
    <dbReference type="NCBI Taxonomy" id="34168"/>
    <lineage>
        <taxon>Eukaryota</taxon>
        <taxon>Viridiplantae</taxon>
        <taxon>Streptophyta</taxon>
        <taxon>Embryophyta</taxon>
        <taxon>Tracheophyta</taxon>
        <taxon>Lycopodiopsida</taxon>
        <taxon>Lycopodiales</taxon>
        <taxon>Lycopodiaceae</taxon>
        <taxon>Lycopodioideae</taxon>
        <taxon>Diphasiastrum</taxon>
    </lineage>
</organism>
<reference evidence="2" key="1">
    <citation type="journal article" date="2024" name="Proc. Natl. Acad. Sci. U.S.A.">
        <title>Extraordinary preservation of gene collinearity over three hundred million years revealed in homosporous lycophytes.</title>
        <authorList>
            <person name="Li C."/>
            <person name="Wickell D."/>
            <person name="Kuo L.Y."/>
            <person name="Chen X."/>
            <person name="Nie B."/>
            <person name="Liao X."/>
            <person name="Peng D."/>
            <person name="Ji J."/>
            <person name="Jenkins J."/>
            <person name="Williams M."/>
            <person name="Shu S."/>
            <person name="Plott C."/>
            <person name="Barry K."/>
            <person name="Rajasekar S."/>
            <person name="Grimwood J."/>
            <person name="Han X."/>
            <person name="Sun S."/>
            <person name="Hou Z."/>
            <person name="He W."/>
            <person name="Dai G."/>
            <person name="Sun C."/>
            <person name="Schmutz J."/>
            <person name="Leebens-Mack J.H."/>
            <person name="Li F.W."/>
            <person name="Wang L."/>
        </authorList>
    </citation>
    <scope>NUCLEOTIDE SEQUENCE [LARGE SCALE GENOMIC DNA]</scope>
    <source>
        <strain evidence="2">cv. PW_Plant_1</strain>
    </source>
</reference>
<dbReference type="EMBL" id="CM055098">
    <property type="protein sequence ID" value="KAJ7550688.1"/>
    <property type="molecule type" value="Genomic_DNA"/>
</dbReference>
<dbReference type="Proteomes" id="UP001162992">
    <property type="component" value="Chromosome 7"/>
</dbReference>
<proteinExistence type="predicted"/>
<sequence>MGPQAKSYWSPVVQENEHSMNKNFQETNGFAQLSLSVCTNGSDSDAMISKSAKDIVNIATPSTPHLAPLIIDPAPKLWEGMQVEENMNTNYSKISSRTMQRESENRPATNSKPFKSSWRQSSKAIAKLVEGGKVMELEARPALEYVRSVKPSNSPRSVATPNISNDDSEQIIASGLSRCWAKVGSRNGNGNGHSVYKPKEGTKRAGNGIDNSTLLWAPSMVSDAPLQGSPQQASLNEDASTILSTGSNGESAGNASQNGVRGSMLQQSNSNGGLSGQSENRRILREKGRGNHNWHLQRSSANGRDIATQQHRDDNRSLSRSLPTFLHTNSGFINKPGPGVVMYYVPTPNTSPLQGIGCYANSGTSVLALPGSQHTSIATMLVKQIEYYFSIENLCRDIFLRSKMDDQGFIPVSVIASFNRVKMLTTNEKLILDALCNSDIVEVQGDKLRKRNDWPHWLLPACHCSSSSPSDSSSLDRKANGELRKSELSSEVKIEGKVESPHSDIALDSKQDATEKSESYQLAEHVQVSTAQLAKESTVHKPTREAGVNINAETGINLINLDNKSGKMNCLKVALTEQEAKNVPCLRKNERNHSANLTTMESAHTVNDADTFQMDEEMESERAIGHNAPSLKSQEEDDDSDVHDRDLNRLFIVTQNHRYSRGERKGSGTNYRRSEEVATAINDGVHFYEQELNLSRIKQNSKIQAVWERKQGNGDISTSETAALQIAPSGRLGGSNSILGQHGYMKPPKVNKKGYRGSHTIDQPRLLHSYSDEHLRGLPAIHDPRGIPSSNSVGFFFGSTPPDSNNIAENLSSSTGSTSARLSSSTGTSPRNGFVGVSPPNGSGQKCLPRFQHPSRALLADNGFKEQKYIKFFRSCLEERKRAGIGCSEEMNTLFRFWSYFLRTNFNAAMYKEFRKLAEEDALAGSCYGMECLFRFYSYGLEERFRQDVYDDFEVSTLETFKKGNLYGLEKYWAFHFYRKDKNVRPLKMHPELERLLNEEFRSLDDFQRAKERLTKDNLKDGLFNGSLARERPRPSKQDQLEPSTTVPAMPIPMNQVASFTASS</sequence>
<evidence type="ECO:0000313" key="2">
    <source>
        <dbReference type="Proteomes" id="UP001162992"/>
    </source>
</evidence>
<accession>A0ACC2D974</accession>
<protein>
    <submittedName>
        <fullName evidence="1">Uncharacterized protein</fullName>
    </submittedName>
</protein>
<evidence type="ECO:0000313" key="1">
    <source>
        <dbReference type="EMBL" id="KAJ7550688.1"/>
    </source>
</evidence>
<gene>
    <name evidence="1" type="ORF">O6H91_07G112700</name>
</gene>
<name>A0ACC2D974_DIPCM</name>
<keyword evidence="2" id="KW-1185">Reference proteome</keyword>
<comment type="caution">
    <text evidence="1">The sequence shown here is derived from an EMBL/GenBank/DDBJ whole genome shotgun (WGS) entry which is preliminary data.</text>
</comment>